<name>A0ABN2FG37_9ACTN</name>
<evidence type="ECO:0000313" key="2">
    <source>
        <dbReference type="EMBL" id="GAA1644397.1"/>
    </source>
</evidence>
<dbReference type="Pfam" id="PF01636">
    <property type="entry name" value="APH"/>
    <property type="match status" value="1"/>
</dbReference>
<dbReference type="EMBL" id="BAAANE010000007">
    <property type="protein sequence ID" value="GAA1644397.1"/>
    <property type="molecule type" value="Genomic_DNA"/>
</dbReference>
<dbReference type="SUPFAM" id="SSF56112">
    <property type="entry name" value="Protein kinase-like (PK-like)"/>
    <property type="match status" value="1"/>
</dbReference>
<dbReference type="Proteomes" id="UP001501319">
    <property type="component" value="Unassembled WGS sequence"/>
</dbReference>
<dbReference type="RefSeq" id="WP_344113093.1">
    <property type="nucleotide sequence ID" value="NZ_BAAANE010000007.1"/>
</dbReference>
<comment type="caution">
    <text evidence="2">The sequence shown here is derived from an EMBL/GenBank/DDBJ whole genome shotgun (WGS) entry which is preliminary data.</text>
</comment>
<protein>
    <recommendedName>
        <fullName evidence="1">Aminoglycoside phosphotransferase domain-containing protein</fullName>
    </recommendedName>
</protein>
<organism evidence="2 3">
    <name type="scientific">Kribbella alba</name>
    <dbReference type="NCBI Taxonomy" id="190197"/>
    <lineage>
        <taxon>Bacteria</taxon>
        <taxon>Bacillati</taxon>
        <taxon>Actinomycetota</taxon>
        <taxon>Actinomycetes</taxon>
        <taxon>Propionibacteriales</taxon>
        <taxon>Kribbellaceae</taxon>
        <taxon>Kribbella</taxon>
    </lineage>
</organism>
<evidence type="ECO:0000313" key="3">
    <source>
        <dbReference type="Proteomes" id="UP001501319"/>
    </source>
</evidence>
<reference evidence="2 3" key="1">
    <citation type="journal article" date="2019" name="Int. J. Syst. Evol. Microbiol.">
        <title>The Global Catalogue of Microorganisms (GCM) 10K type strain sequencing project: providing services to taxonomists for standard genome sequencing and annotation.</title>
        <authorList>
            <consortium name="The Broad Institute Genomics Platform"/>
            <consortium name="The Broad Institute Genome Sequencing Center for Infectious Disease"/>
            <person name="Wu L."/>
            <person name="Ma J."/>
        </authorList>
    </citation>
    <scope>NUCLEOTIDE SEQUENCE [LARGE SCALE GENOMIC DNA]</scope>
    <source>
        <strain evidence="2 3">JCM 14306</strain>
    </source>
</reference>
<dbReference type="InterPro" id="IPR011009">
    <property type="entry name" value="Kinase-like_dom_sf"/>
</dbReference>
<proteinExistence type="predicted"/>
<feature type="domain" description="Aminoglycoside phosphotransferase" evidence="1">
    <location>
        <begin position="56"/>
        <end position="247"/>
    </location>
</feature>
<dbReference type="InterPro" id="IPR002575">
    <property type="entry name" value="Aminoglycoside_PTrfase"/>
</dbReference>
<sequence>MTEATRAVHPLPGSVHEVLFAPATRGVLIAASRDPDAKLTFVVTPAANTYPTGPTGAVAIKIPATPAAAAAIRRETTMLIQLRDSRLGSIAGTIPQYVETLDSGGLPALVSTALPGTPMSVPYHRWLHTGRSRLVAADFALAGGWLRRFQTATAGEPAPITWAGQVSAQLRDRWHAHPHLEAALIRLAAADRQLSGHAVAQTVVHGDYWFGNLLVADDAISGVIDWEGGTRSGCPLRDLIRFALSYCLYLDRHTRPGHRVLRHRGLRHVGFGPGISYGLLSRGWLPDLVREYLRDGLRTLGLPAELWYSAALTGLGEIAALANSDEFGGSHLTLLAGLPPWPPTTQQEQG</sequence>
<keyword evidence="3" id="KW-1185">Reference proteome</keyword>
<dbReference type="Gene3D" id="3.90.1200.10">
    <property type="match status" value="1"/>
</dbReference>
<accession>A0ABN2FG37</accession>
<evidence type="ECO:0000259" key="1">
    <source>
        <dbReference type="Pfam" id="PF01636"/>
    </source>
</evidence>
<gene>
    <name evidence="2" type="ORF">GCM10009744_38770</name>
</gene>